<name>A0A6A6FCA2_9PEZI</name>
<reference evidence="4" key="1">
    <citation type="journal article" date="2020" name="Stud. Mycol.">
        <title>101 Dothideomycetes genomes: a test case for predicting lifestyles and emergence of pathogens.</title>
        <authorList>
            <person name="Haridas S."/>
            <person name="Albert R."/>
            <person name="Binder M."/>
            <person name="Bloem J."/>
            <person name="Labutti K."/>
            <person name="Salamov A."/>
            <person name="Andreopoulos B."/>
            <person name="Baker S."/>
            <person name="Barry K."/>
            <person name="Bills G."/>
            <person name="Bluhm B."/>
            <person name="Cannon C."/>
            <person name="Castanera R."/>
            <person name="Culley D."/>
            <person name="Daum C."/>
            <person name="Ezra D."/>
            <person name="Gonzalez J."/>
            <person name="Henrissat B."/>
            <person name="Kuo A."/>
            <person name="Liang C."/>
            <person name="Lipzen A."/>
            <person name="Lutzoni F."/>
            <person name="Magnuson J."/>
            <person name="Mondo S."/>
            <person name="Nolan M."/>
            <person name="Ohm R."/>
            <person name="Pangilinan J."/>
            <person name="Park H.-J."/>
            <person name="Ramirez L."/>
            <person name="Alfaro M."/>
            <person name="Sun H."/>
            <person name="Tritt A."/>
            <person name="Yoshinaga Y."/>
            <person name="Zwiers L.-H."/>
            <person name="Turgeon B."/>
            <person name="Goodwin S."/>
            <person name="Spatafora J."/>
            <person name="Crous P."/>
            <person name="Grigoriev I."/>
        </authorList>
    </citation>
    <scope>NUCLEOTIDE SEQUENCE</scope>
    <source>
        <strain evidence="4">SCOH1-5</strain>
    </source>
</reference>
<dbReference type="PANTHER" id="PTHR42078">
    <property type="entry name" value="GLUCAN 1, 4-ALPHA-GLUCOSIDASE"/>
    <property type="match status" value="1"/>
</dbReference>
<accession>A0A6A6FCA2</accession>
<evidence type="ECO:0000313" key="5">
    <source>
        <dbReference type="Proteomes" id="UP000799539"/>
    </source>
</evidence>
<feature type="compositionally biased region" description="Low complexity" evidence="1">
    <location>
        <begin position="316"/>
        <end position="330"/>
    </location>
</feature>
<dbReference type="InterPro" id="IPR056722">
    <property type="entry name" value="DUF7820"/>
</dbReference>
<evidence type="ECO:0000313" key="4">
    <source>
        <dbReference type="EMBL" id="KAF2211014.1"/>
    </source>
</evidence>
<feature type="domain" description="DUF7820" evidence="3">
    <location>
        <begin position="413"/>
        <end position="798"/>
    </location>
</feature>
<keyword evidence="2" id="KW-0812">Transmembrane</keyword>
<proteinExistence type="predicted"/>
<keyword evidence="2" id="KW-1133">Transmembrane helix</keyword>
<feature type="region of interest" description="Disordered" evidence="1">
    <location>
        <begin position="1"/>
        <end position="113"/>
    </location>
</feature>
<dbReference type="Pfam" id="PF25130">
    <property type="entry name" value="DUF7820"/>
    <property type="match status" value="1"/>
</dbReference>
<gene>
    <name evidence="4" type="ORF">CERZMDRAFT_44010</name>
</gene>
<organism evidence="4 5">
    <name type="scientific">Cercospora zeae-maydis SCOH1-5</name>
    <dbReference type="NCBI Taxonomy" id="717836"/>
    <lineage>
        <taxon>Eukaryota</taxon>
        <taxon>Fungi</taxon>
        <taxon>Dikarya</taxon>
        <taxon>Ascomycota</taxon>
        <taxon>Pezizomycotina</taxon>
        <taxon>Dothideomycetes</taxon>
        <taxon>Dothideomycetidae</taxon>
        <taxon>Mycosphaerellales</taxon>
        <taxon>Mycosphaerellaceae</taxon>
        <taxon>Cercospora</taxon>
    </lineage>
</organism>
<feature type="region of interest" description="Disordered" evidence="1">
    <location>
        <begin position="135"/>
        <end position="154"/>
    </location>
</feature>
<dbReference type="AlphaFoldDB" id="A0A6A6FCA2"/>
<keyword evidence="2" id="KW-0472">Membrane</keyword>
<dbReference type="EMBL" id="ML992678">
    <property type="protein sequence ID" value="KAF2211014.1"/>
    <property type="molecule type" value="Genomic_DNA"/>
</dbReference>
<feature type="region of interest" description="Disordered" evidence="1">
    <location>
        <begin position="602"/>
        <end position="640"/>
    </location>
</feature>
<dbReference type="PANTHER" id="PTHR42078:SF1">
    <property type="entry name" value="GLUCAN 1, 4-ALPHA-GLUCOSIDASE"/>
    <property type="match status" value="1"/>
</dbReference>
<feature type="transmembrane region" description="Helical" evidence="2">
    <location>
        <begin position="371"/>
        <end position="398"/>
    </location>
</feature>
<protein>
    <recommendedName>
        <fullName evidence="3">DUF7820 domain-containing protein</fullName>
    </recommendedName>
</protein>
<keyword evidence="5" id="KW-1185">Reference proteome</keyword>
<dbReference type="OrthoDB" id="5384459at2759"/>
<feature type="compositionally biased region" description="Basic and acidic residues" evidence="1">
    <location>
        <begin position="47"/>
        <end position="60"/>
    </location>
</feature>
<sequence length="803" mass="87461">MAEQRRSLLNGAATPTQERADVFSDEHEVEDDEFAWDGVADGFRPNVSRDEADSDARQDEVDGQPIHSVSAHYAPGSVTPTMDASSNRNSTRKSRTYPNPFSSPEDDPAPSHRNLSLEFELDDAVRRSISSVSSSQFAPTHSPRFGAGPSHPYQIYPQTAVGRTLSNATQSTVAAPSVRRSYSNNVPAHPYAMYPQGVAENMDDEEETDDFGIRQQNPVPVGFPGLGQSYTRRLGPDGEDQDLIGEDGHTEQLPPYTRYPEDAPEKAPLLMPTAPTALLSRAPVAGTDPSMPLMHTMIQPSPTPAPQSMTDESVLHRSSSRSSAHLLTHSDTSSELSEKHFTGEGKKWKEKSWKEKRKTRCCVIGSFRGIAFQWILVVICVLVFVAALLGGVIGGFVAGGQHARNSGQSITVVTSLYDASLIASPTSGAPPTGTYALTLGAPQETQSDCLTNKGQKVAWDCDLAPNSALGIVVSPGSQGLGAILQYASYDSAIAYGAQLSYMNTSFAQFLTVQDQDDKQNGPAFYFQQFYDKVVVVPEAALTTSGGSRRRIKRGWYSPGWKLPEAWATRKQLATPGEKPWFCVWNQTLLEGFIYVTESLSTSTSSTPTSTSSTMSSTSLPSVHPSITPPPTSSEHGSYDGRPPFTGFPAGDQVITKTISAPMTTATYTGPASNFDGWTNSIMDDAKRRLFQPSPASHRRRGDDDYVGQDLWSTLDVFPFLVKLEERRVSNAPSPYCQQYQILDDGRANWVQDPSNGKAIVIQLDEEDPDYGKSQVTSKNRAMMLPRGVPNACHCQWMSGEDPQ</sequence>
<evidence type="ECO:0000256" key="1">
    <source>
        <dbReference type="SAM" id="MobiDB-lite"/>
    </source>
</evidence>
<feature type="region of interest" description="Disordered" evidence="1">
    <location>
        <begin position="301"/>
        <end position="342"/>
    </location>
</feature>
<feature type="region of interest" description="Disordered" evidence="1">
    <location>
        <begin position="234"/>
        <end position="267"/>
    </location>
</feature>
<evidence type="ECO:0000259" key="3">
    <source>
        <dbReference type="Pfam" id="PF25130"/>
    </source>
</evidence>
<feature type="compositionally biased region" description="Low complexity" evidence="1">
    <location>
        <begin position="602"/>
        <end position="621"/>
    </location>
</feature>
<dbReference type="Proteomes" id="UP000799539">
    <property type="component" value="Unassembled WGS sequence"/>
</dbReference>
<evidence type="ECO:0000256" key="2">
    <source>
        <dbReference type="SAM" id="Phobius"/>
    </source>
</evidence>